<dbReference type="InterPro" id="IPR036812">
    <property type="entry name" value="NAD(P)_OxRdtase_dom_sf"/>
</dbReference>
<protein>
    <submittedName>
        <fullName evidence="1">Uncharacterized protein</fullName>
    </submittedName>
</protein>
<dbReference type="SUPFAM" id="SSF51430">
    <property type="entry name" value="NAD(P)-linked oxidoreductase"/>
    <property type="match status" value="1"/>
</dbReference>
<dbReference type="STRING" id="112413.SAMN05421854_11718"/>
<name>A0A1I6A1I4_9PSEU</name>
<dbReference type="Proteomes" id="UP000199137">
    <property type="component" value="Unassembled WGS sequence"/>
</dbReference>
<sequence>MTAPIAGARTPDQPEDNLAALSVEFAEPHLARLAGASAIQLGIPRDMPASDHIRTVARGDLVIEDRR</sequence>
<organism evidence="1 2">
    <name type="scientific">Amycolatopsis rubida</name>
    <dbReference type="NCBI Taxonomy" id="112413"/>
    <lineage>
        <taxon>Bacteria</taxon>
        <taxon>Bacillati</taxon>
        <taxon>Actinomycetota</taxon>
        <taxon>Actinomycetes</taxon>
        <taxon>Pseudonocardiales</taxon>
        <taxon>Pseudonocardiaceae</taxon>
        <taxon>Amycolatopsis</taxon>
    </lineage>
</organism>
<accession>A0A1I6A1I4</accession>
<dbReference type="EMBL" id="FOWC01000017">
    <property type="protein sequence ID" value="SFQ62581.1"/>
    <property type="molecule type" value="Genomic_DNA"/>
</dbReference>
<dbReference type="AlphaFoldDB" id="A0A1I6A1I4"/>
<reference evidence="1 2" key="1">
    <citation type="submission" date="2016-10" db="EMBL/GenBank/DDBJ databases">
        <authorList>
            <person name="de Groot N.N."/>
        </authorList>
    </citation>
    <scope>NUCLEOTIDE SEQUENCE [LARGE SCALE GENOMIC DNA]</scope>
    <source>
        <strain evidence="1 2">DSM 44637</strain>
    </source>
</reference>
<gene>
    <name evidence="1" type="ORF">SAMN05421854_11718</name>
</gene>
<evidence type="ECO:0000313" key="1">
    <source>
        <dbReference type="EMBL" id="SFQ62581.1"/>
    </source>
</evidence>
<proteinExistence type="predicted"/>
<evidence type="ECO:0000313" key="2">
    <source>
        <dbReference type="Proteomes" id="UP000199137"/>
    </source>
</evidence>